<dbReference type="PRINTS" id="PR00111">
    <property type="entry name" value="ABHYDROLASE"/>
</dbReference>
<protein>
    <submittedName>
        <fullName evidence="2">Pimeloyl-ACP methyl ester carboxylesterase</fullName>
    </submittedName>
</protein>
<proteinExistence type="predicted"/>
<evidence type="ECO:0000259" key="1">
    <source>
        <dbReference type="Pfam" id="PF12697"/>
    </source>
</evidence>
<dbReference type="EMBL" id="JACIBV010000001">
    <property type="protein sequence ID" value="MBB3727815.1"/>
    <property type="molecule type" value="Genomic_DNA"/>
</dbReference>
<dbReference type="GeneID" id="95390091"/>
<dbReference type="InterPro" id="IPR050266">
    <property type="entry name" value="AB_hydrolase_sf"/>
</dbReference>
<dbReference type="Proteomes" id="UP000579945">
    <property type="component" value="Unassembled WGS sequence"/>
</dbReference>
<dbReference type="InterPro" id="IPR000073">
    <property type="entry name" value="AB_hydrolase_1"/>
</dbReference>
<sequence>MRLHVKEFGGPRDRTLLVVHGGPDWDHSYLVEPLDRLAGERRLLFPDLRGCGRSPVADPLTPDAMVADLVELIGSSPVDVLGFSYGGLIAQRLAIRHPGLVTRLIVASSSVLPVPQGAFDGWGEYTRRRKAHPSVWDTSPLEGAELTRAEAFATAPLNVWRQESLPAYLERLERVTFTASYLEPYRSGRFPSARCPDPVERLRGVPLFLLHGRQDMIFPVSLVGRTPCAGAVILEEAGHMAHVDQPEAWLAAVRGLLAR</sequence>
<dbReference type="RefSeq" id="WP_183648892.1">
    <property type="nucleotide sequence ID" value="NZ_BAAAXX010000089.1"/>
</dbReference>
<evidence type="ECO:0000313" key="2">
    <source>
        <dbReference type="EMBL" id="MBB3727815.1"/>
    </source>
</evidence>
<dbReference type="SUPFAM" id="SSF53474">
    <property type="entry name" value="alpha/beta-Hydrolases"/>
    <property type="match status" value="1"/>
</dbReference>
<dbReference type="AlphaFoldDB" id="A0A7W5V9Y8"/>
<keyword evidence="3" id="KW-1185">Reference proteome</keyword>
<dbReference type="InterPro" id="IPR029058">
    <property type="entry name" value="AB_hydrolase_fold"/>
</dbReference>
<name>A0A7W5V9Y8_9ACTN</name>
<comment type="caution">
    <text evidence="2">The sequence shown here is derived from an EMBL/GenBank/DDBJ whole genome shotgun (WGS) entry which is preliminary data.</text>
</comment>
<organism evidence="2 3">
    <name type="scientific">Nonomuraea dietziae</name>
    <dbReference type="NCBI Taxonomy" id="65515"/>
    <lineage>
        <taxon>Bacteria</taxon>
        <taxon>Bacillati</taxon>
        <taxon>Actinomycetota</taxon>
        <taxon>Actinomycetes</taxon>
        <taxon>Streptosporangiales</taxon>
        <taxon>Streptosporangiaceae</taxon>
        <taxon>Nonomuraea</taxon>
    </lineage>
</organism>
<feature type="domain" description="AB hydrolase-1" evidence="1">
    <location>
        <begin position="16"/>
        <end position="252"/>
    </location>
</feature>
<dbReference type="PANTHER" id="PTHR43798">
    <property type="entry name" value="MONOACYLGLYCEROL LIPASE"/>
    <property type="match status" value="1"/>
</dbReference>
<accession>A0A7W5V9Y8</accession>
<dbReference type="Gene3D" id="3.40.50.1820">
    <property type="entry name" value="alpha/beta hydrolase"/>
    <property type="match status" value="1"/>
</dbReference>
<dbReference type="Pfam" id="PF12697">
    <property type="entry name" value="Abhydrolase_6"/>
    <property type="match status" value="1"/>
</dbReference>
<evidence type="ECO:0000313" key="3">
    <source>
        <dbReference type="Proteomes" id="UP000579945"/>
    </source>
</evidence>
<reference evidence="2 3" key="1">
    <citation type="submission" date="2020-08" db="EMBL/GenBank/DDBJ databases">
        <title>Sequencing the genomes of 1000 actinobacteria strains.</title>
        <authorList>
            <person name="Klenk H.-P."/>
        </authorList>
    </citation>
    <scope>NUCLEOTIDE SEQUENCE [LARGE SCALE GENOMIC DNA]</scope>
    <source>
        <strain evidence="2 3">DSM 44320</strain>
    </source>
</reference>
<dbReference type="GO" id="GO:0003824">
    <property type="term" value="F:catalytic activity"/>
    <property type="evidence" value="ECO:0007669"/>
    <property type="project" value="UniProtKB-ARBA"/>
</dbReference>
<dbReference type="PANTHER" id="PTHR43798:SF33">
    <property type="entry name" value="HYDROLASE, PUTATIVE (AFU_ORTHOLOGUE AFUA_2G14860)-RELATED"/>
    <property type="match status" value="1"/>
</dbReference>
<dbReference type="GO" id="GO:0016020">
    <property type="term" value="C:membrane"/>
    <property type="evidence" value="ECO:0007669"/>
    <property type="project" value="TreeGrafter"/>
</dbReference>
<gene>
    <name evidence="2" type="ORF">FHR33_003675</name>
</gene>